<name>A0AAJ2NSJ4_ALKPS</name>
<feature type="non-terminal residue" evidence="2">
    <location>
        <position position="91"/>
    </location>
</feature>
<comment type="caution">
    <text evidence="2">The sequence shown here is derived from an EMBL/GenBank/DDBJ whole genome shotgun (WGS) entry which is preliminary data.</text>
</comment>
<proteinExistence type="predicted"/>
<reference evidence="2" key="1">
    <citation type="submission" date="2023-10" db="EMBL/GenBank/DDBJ databases">
        <title>Screening of Alkalihalophilus pseudofirmusBZ-TG-HK211 and Its Alleviation of Salt Stress on Rapeseed Growth.</title>
        <authorList>
            <person name="Zhao B."/>
            <person name="Guo T."/>
        </authorList>
    </citation>
    <scope>NUCLEOTIDE SEQUENCE</scope>
    <source>
        <strain evidence="2">BZ-TG-HK211</strain>
    </source>
</reference>
<dbReference type="Proteomes" id="UP001285636">
    <property type="component" value="Unassembled WGS sequence"/>
</dbReference>
<organism evidence="2 3">
    <name type="scientific">Alkalihalophilus pseudofirmus</name>
    <name type="common">Bacillus pseudofirmus</name>
    <dbReference type="NCBI Taxonomy" id="79885"/>
    <lineage>
        <taxon>Bacteria</taxon>
        <taxon>Bacillati</taxon>
        <taxon>Bacillota</taxon>
        <taxon>Bacilli</taxon>
        <taxon>Bacillales</taxon>
        <taxon>Bacillaceae</taxon>
        <taxon>Alkalihalophilus</taxon>
    </lineage>
</organism>
<dbReference type="InterPro" id="IPR050161">
    <property type="entry name" value="Siro_Cobalamin_biosynth"/>
</dbReference>
<feature type="non-terminal residue" evidence="2">
    <location>
        <position position="1"/>
    </location>
</feature>
<evidence type="ECO:0000256" key="1">
    <source>
        <dbReference type="ARBA" id="ARBA00023244"/>
    </source>
</evidence>
<dbReference type="PANTHER" id="PTHR45790">
    <property type="entry name" value="SIROHEME SYNTHASE-RELATED"/>
    <property type="match status" value="1"/>
</dbReference>
<accession>A0AAJ2NSJ4</accession>
<dbReference type="PANTHER" id="PTHR45790:SF3">
    <property type="entry name" value="S-ADENOSYL-L-METHIONINE-DEPENDENT UROPORPHYRINOGEN III METHYLTRANSFERASE, CHLOROPLASTIC"/>
    <property type="match status" value="1"/>
</dbReference>
<dbReference type="EMBL" id="JAWJAY010000525">
    <property type="protein sequence ID" value="MDV2887826.1"/>
    <property type="molecule type" value="Genomic_DNA"/>
</dbReference>
<gene>
    <name evidence="2" type="ORF">RYX45_21905</name>
</gene>
<protein>
    <submittedName>
        <fullName evidence="2">Bifunctional uroporphyrinogen-III C-methyltransferase/uroporphyrinogen-III synthase</fullName>
    </submittedName>
</protein>
<evidence type="ECO:0000313" key="2">
    <source>
        <dbReference type="EMBL" id="MDV2887826.1"/>
    </source>
</evidence>
<dbReference type="GO" id="GO:0019354">
    <property type="term" value="P:siroheme biosynthetic process"/>
    <property type="evidence" value="ECO:0007669"/>
    <property type="project" value="TreeGrafter"/>
</dbReference>
<evidence type="ECO:0000313" key="3">
    <source>
        <dbReference type="Proteomes" id="UP001285636"/>
    </source>
</evidence>
<dbReference type="GO" id="GO:0004851">
    <property type="term" value="F:uroporphyrin-III C-methyltransferase activity"/>
    <property type="evidence" value="ECO:0007669"/>
    <property type="project" value="TreeGrafter"/>
</dbReference>
<keyword evidence="1" id="KW-0627">Porphyrin biosynthesis</keyword>
<dbReference type="SUPFAM" id="SSF53790">
    <property type="entry name" value="Tetrapyrrole methylase"/>
    <property type="match status" value="1"/>
</dbReference>
<sequence length="91" mass="10023">ENLIIHGKKASTPVILIQWGTFGRQKTLQGTLADITEKVKAAKFSNPAIILVGEVISLRQKISWFEAMPLYGRQILLARTSEGMSGLAEEL</sequence>
<dbReference type="InterPro" id="IPR035996">
    <property type="entry name" value="4pyrrol_Methylase_sf"/>
</dbReference>
<dbReference type="Gene3D" id="3.30.950.10">
    <property type="entry name" value="Methyltransferase, Cobalt-precorrin-4 Transmethylase, Domain 2"/>
    <property type="match status" value="1"/>
</dbReference>
<dbReference type="AlphaFoldDB" id="A0AAJ2NSJ4"/>
<dbReference type="InterPro" id="IPR014776">
    <property type="entry name" value="4pyrrole_Mease_sub2"/>
</dbReference>